<feature type="region of interest" description="Disordered" evidence="1">
    <location>
        <begin position="1"/>
        <end position="70"/>
    </location>
</feature>
<sequence>MRNFRERRAAQPSERRGRSHDGPGFTGLEGDFEEERRRAAATEHENTASYEHDPHNADVVLGPIEGLTHP</sequence>
<dbReference type="RefSeq" id="WP_386733238.1">
    <property type="nucleotide sequence ID" value="NZ_JBHSTP010000004.1"/>
</dbReference>
<evidence type="ECO:0000313" key="2">
    <source>
        <dbReference type="EMBL" id="MFC6357430.1"/>
    </source>
</evidence>
<reference evidence="3" key="1">
    <citation type="journal article" date="2019" name="Int. J. Syst. Evol. Microbiol.">
        <title>The Global Catalogue of Microorganisms (GCM) 10K type strain sequencing project: providing services to taxonomists for standard genome sequencing and annotation.</title>
        <authorList>
            <consortium name="The Broad Institute Genomics Platform"/>
            <consortium name="The Broad Institute Genome Sequencing Center for Infectious Disease"/>
            <person name="Wu L."/>
            <person name="Ma J."/>
        </authorList>
    </citation>
    <scope>NUCLEOTIDE SEQUENCE [LARGE SCALE GENOMIC DNA]</scope>
    <source>
        <strain evidence="3">CCUG 43304</strain>
    </source>
</reference>
<proteinExistence type="predicted"/>
<keyword evidence="3" id="KW-1185">Reference proteome</keyword>
<feature type="compositionally biased region" description="Basic and acidic residues" evidence="1">
    <location>
        <begin position="1"/>
        <end position="21"/>
    </location>
</feature>
<comment type="caution">
    <text evidence="2">The sequence shown here is derived from an EMBL/GenBank/DDBJ whole genome shotgun (WGS) entry which is preliminary data.</text>
</comment>
<dbReference type="Proteomes" id="UP001596306">
    <property type="component" value="Unassembled WGS sequence"/>
</dbReference>
<protein>
    <submittedName>
        <fullName evidence="2">Uncharacterized protein</fullName>
    </submittedName>
</protein>
<dbReference type="EMBL" id="JBHSTP010000004">
    <property type="protein sequence ID" value="MFC6357430.1"/>
    <property type="molecule type" value="Genomic_DNA"/>
</dbReference>
<organism evidence="2 3">
    <name type="scientific">Luethyella okanaganae</name>
    <dbReference type="NCBI Taxonomy" id="69372"/>
    <lineage>
        <taxon>Bacteria</taxon>
        <taxon>Bacillati</taxon>
        <taxon>Actinomycetota</taxon>
        <taxon>Actinomycetes</taxon>
        <taxon>Micrococcales</taxon>
        <taxon>Microbacteriaceae</taxon>
        <taxon>Luethyella</taxon>
    </lineage>
</organism>
<feature type="compositionally biased region" description="Basic and acidic residues" evidence="1">
    <location>
        <begin position="34"/>
        <end position="56"/>
    </location>
</feature>
<evidence type="ECO:0000256" key="1">
    <source>
        <dbReference type="SAM" id="MobiDB-lite"/>
    </source>
</evidence>
<evidence type="ECO:0000313" key="3">
    <source>
        <dbReference type="Proteomes" id="UP001596306"/>
    </source>
</evidence>
<accession>A0ABW1VL63</accession>
<name>A0ABW1VL63_9MICO</name>
<gene>
    <name evidence="2" type="ORF">ACFQB0_15070</name>
</gene>